<evidence type="ECO:0000313" key="1">
    <source>
        <dbReference type="EMBL" id="KYF75616.1"/>
    </source>
</evidence>
<evidence type="ECO:0008006" key="3">
    <source>
        <dbReference type="Google" id="ProtNLM"/>
    </source>
</evidence>
<organism evidence="1 2">
    <name type="scientific">Sorangium cellulosum</name>
    <name type="common">Polyangium cellulosum</name>
    <dbReference type="NCBI Taxonomy" id="56"/>
    <lineage>
        <taxon>Bacteria</taxon>
        <taxon>Pseudomonadati</taxon>
        <taxon>Myxococcota</taxon>
        <taxon>Polyangia</taxon>
        <taxon>Polyangiales</taxon>
        <taxon>Polyangiaceae</taxon>
        <taxon>Sorangium</taxon>
    </lineage>
</organism>
<dbReference type="EMBL" id="JEMB01003104">
    <property type="protein sequence ID" value="KYF75616.1"/>
    <property type="molecule type" value="Genomic_DNA"/>
</dbReference>
<dbReference type="AlphaFoldDB" id="A0A150R6Q3"/>
<sequence length="215" mass="23830">MNDLLFFVADRNMAAAVGGLLERDQIHRIVGCAQFSFDARRDIKVAEGQNDPGLFTRANELLRPLAAEYAHAVVIVDEEWNGSPPASEIELKLRAHLDDAGWTAANSLGLCVRPEADVWLWSDSPHSARALGWTSWDVLRPRLEQEGLLAAGKAKPARPKEAAEWALRNSPGKKVPRSSALYRQVSSHVSVQRCEDDALIRLLNALRAWFPTEGM</sequence>
<dbReference type="NCBIfam" id="NF047734">
    <property type="entry name" value="antiphage_MADS4"/>
    <property type="match status" value="1"/>
</dbReference>
<name>A0A150R6Q3_SORCE</name>
<gene>
    <name evidence="1" type="ORF">BE17_48150</name>
</gene>
<reference evidence="1 2" key="1">
    <citation type="submission" date="2014-02" db="EMBL/GenBank/DDBJ databases">
        <title>The small core and large imbalanced accessory genome model reveals a collaborative survival strategy of Sorangium cellulosum strains in nature.</title>
        <authorList>
            <person name="Han K."/>
            <person name="Peng R."/>
            <person name="Blom J."/>
            <person name="Li Y.-Z."/>
        </authorList>
    </citation>
    <scope>NUCLEOTIDE SEQUENCE [LARGE SCALE GENOMIC DNA]</scope>
    <source>
        <strain evidence="1 2">So0011-07</strain>
    </source>
</reference>
<protein>
    <recommendedName>
        <fullName evidence="3">DUF4276 family protein</fullName>
    </recommendedName>
</protein>
<comment type="caution">
    <text evidence="1">The sequence shown here is derived from an EMBL/GenBank/DDBJ whole genome shotgun (WGS) entry which is preliminary data.</text>
</comment>
<proteinExistence type="predicted"/>
<dbReference type="InterPro" id="IPR059210">
    <property type="entry name" value="MADS4-like"/>
</dbReference>
<dbReference type="Proteomes" id="UP000075635">
    <property type="component" value="Unassembled WGS sequence"/>
</dbReference>
<evidence type="ECO:0000313" key="2">
    <source>
        <dbReference type="Proteomes" id="UP000075635"/>
    </source>
</evidence>
<accession>A0A150R6Q3</accession>